<dbReference type="GeneID" id="100374654"/>
<name>A0ABM0MW74_SACKO</name>
<dbReference type="Pfam" id="PF04139">
    <property type="entry name" value="Rad9"/>
    <property type="match status" value="1"/>
</dbReference>
<reference evidence="5" key="1">
    <citation type="submission" date="2025-08" db="UniProtKB">
        <authorList>
            <consortium name="RefSeq"/>
        </authorList>
    </citation>
    <scope>IDENTIFICATION</scope>
    <source>
        <tissue evidence="5">Testes</tissue>
    </source>
</reference>
<dbReference type="InterPro" id="IPR026584">
    <property type="entry name" value="Rad9"/>
</dbReference>
<dbReference type="PANTHER" id="PTHR15237:SF0">
    <property type="entry name" value="CELL CYCLE CHECKPOINT CONTROL PROTEIN"/>
    <property type="match status" value="1"/>
</dbReference>
<organism evidence="4 5">
    <name type="scientific">Saccoglossus kowalevskii</name>
    <name type="common">Acorn worm</name>
    <dbReference type="NCBI Taxonomy" id="10224"/>
    <lineage>
        <taxon>Eukaryota</taxon>
        <taxon>Metazoa</taxon>
        <taxon>Hemichordata</taxon>
        <taxon>Enteropneusta</taxon>
        <taxon>Harrimaniidae</taxon>
        <taxon>Saccoglossus</taxon>
    </lineage>
</organism>
<dbReference type="CDD" id="cd00577">
    <property type="entry name" value="PCNA"/>
    <property type="match status" value="1"/>
</dbReference>
<evidence type="ECO:0000256" key="1">
    <source>
        <dbReference type="ARBA" id="ARBA00008494"/>
    </source>
</evidence>
<dbReference type="InterPro" id="IPR007268">
    <property type="entry name" value="Rad9/Ddc1"/>
</dbReference>
<gene>
    <name evidence="5" type="primary">LOC100374654</name>
</gene>
<proteinExistence type="inferred from homology"/>
<dbReference type="Proteomes" id="UP000694865">
    <property type="component" value="Unplaced"/>
</dbReference>
<evidence type="ECO:0000256" key="2">
    <source>
        <dbReference type="PIRNR" id="PIRNR009303"/>
    </source>
</evidence>
<feature type="compositionally biased region" description="Polar residues" evidence="3">
    <location>
        <begin position="331"/>
        <end position="353"/>
    </location>
</feature>
<dbReference type="PANTHER" id="PTHR15237">
    <property type="entry name" value="DNA REPAIR PROTEIN RAD9"/>
    <property type="match status" value="1"/>
</dbReference>
<comment type="similarity">
    <text evidence="1 2">Belongs to the rad9 family.</text>
</comment>
<feature type="region of interest" description="Disordered" evidence="3">
    <location>
        <begin position="443"/>
        <end position="481"/>
    </location>
</feature>
<protein>
    <recommendedName>
        <fullName evidence="2">Cell cycle checkpoint control protein</fullName>
    </recommendedName>
</protein>
<feature type="compositionally biased region" description="Polar residues" evidence="3">
    <location>
        <begin position="281"/>
        <end position="290"/>
    </location>
</feature>
<dbReference type="SUPFAM" id="SSF55979">
    <property type="entry name" value="DNA clamp"/>
    <property type="match status" value="1"/>
</dbReference>
<dbReference type="PIRSF" id="PIRSF009303">
    <property type="entry name" value="Cell_cycle_RAD9"/>
    <property type="match status" value="1"/>
</dbReference>
<feature type="compositionally biased region" description="Basic and acidic residues" evidence="3">
    <location>
        <begin position="315"/>
        <end position="330"/>
    </location>
</feature>
<dbReference type="Gene3D" id="3.70.10.10">
    <property type="match status" value="1"/>
</dbReference>
<feature type="region of interest" description="Disordered" evidence="3">
    <location>
        <begin position="281"/>
        <end position="368"/>
    </location>
</feature>
<dbReference type="InterPro" id="IPR046938">
    <property type="entry name" value="DNA_clamp_sf"/>
</dbReference>
<feature type="compositionally biased region" description="Low complexity" evidence="3">
    <location>
        <begin position="451"/>
        <end position="461"/>
    </location>
</feature>
<evidence type="ECO:0000256" key="3">
    <source>
        <dbReference type="SAM" id="MobiDB-lite"/>
    </source>
</evidence>
<evidence type="ECO:0000313" key="4">
    <source>
        <dbReference type="Proteomes" id="UP000694865"/>
    </source>
</evidence>
<evidence type="ECO:0000313" key="5">
    <source>
        <dbReference type="RefSeq" id="XP_006824265.1"/>
    </source>
</evidence>
<accession>A0ABM0MW74</accession>
<sequence length="481" mass="53462">MKCIIPGNNVRVFGKAIHCLSKIGEDLYIEPLENGLALRTVNTSRSAYACFMFAPTFFYHYDDGKCQNDTQQQEKENEDDGKFKCKITMKSCLSVFKSLPTIEKTVEKCKIKLNFTDARLVFTLLCKHGITKTYNLTFQETESLQAVFAKDLCPNKIVAQSKLLCDAVGNFQTSQEEVTLIVSPEKVCLKNYVDDEPDPNKVMHTEMSLLPEEFDDYTIGLDTEVTFCLKELRAILTFADACYQHVSIFFETIGKPIVFALDGESVFEASFVLATLAEPGSTQNTTQVQPAPTARRTVSKTESQKKTTVASKKTPAHESRSCDGWNDRHNGFNNTSNQPDRPSAFSERNSPRQNLKMAGDAGPSRMPDIVARIPDGREDDDCSNASSESFTFQGKIGIQTSGNKPECFNVQIGEGDTSTVDIHIPSGDEDEFDFIPSTPPTKKFKSMFFGSSQSQTNSSQNETMVKPTTVLAEDTDEDDSD</sequence>
<dbReference type="RefSeq" id="XP_006824265.1">
    <property type="nucleotide sequence ID" value="XM_006824202.1"/>
</dbReference>
<keyword evidence="4" id="KW-1185">Reference proteome</keyword>